<evidence type="ECO:0000256" key="10">
    <source>
        <dbReference type="ARBA" id="ARBA00022917"/>
    </source>
</evidence>
<feature type="binding site" evidence="13">
    <location>
        <position position="218"/>
    </location>
    <ligand>
        <name>Zn(2+)</name>
        <dbReference type="ChEBI" id="CHEBI:29105"/>
    </ligand>
</feature>
<dbReference type="EC" id="6.1.1.16" evidence="13"/>
<dbReference type="GO" id="GO:0005829">
    <property type="term" value="C:cytosol"/>
    <property type="evidence" value="ECO:0007669"/>
    <property type="project" value="TreeGrafter"/>
</dbReference>
<dbReference type="SUPFAM" id="SSF47323">
    <property type="entry name" value="Anticodon-binding domain of a subclass of class I aminoacyl-tRNA synthetases"/>
    <property type="match status" value="1"/>
</dbReference>
<keyword evidence="10 13" id="KW-0648">Protein biosynthesis</keyword>
<dbReference type="PRINTS" id="PR00983">
    <property type="entry name" value="TRNASYNTHCYS"/>
</dbReference>
<keyword evidence="7 13" id="KW-0547">Nucleotide-binding</keyword>
<accession>A0A2I1IN44</accession>
<dbReference type="GO" id="GO:0008270">
    <property type="term" value="F:zinc ion binding"/>
    <property type="evidence" value="ECO:0007669"/>
    <property type="project" value="UniProtKB-UniRule"/>
</dbReference>
<dbReference type="PANTHER" id="PTHR10890">
    <property type="entry name" value="CYSTEINYL-TRNA SYNTHETASE"/>
    <property type="match status" value="1"/>
</dbReference>
<dbReference type="InterPro" id="IPR015803">
    <property type="entry name" value="Cys-tRNA-ligase"/>
</dbReference>
<keyword evidence="4 13" id="KW-0963">Cytoplasm</keyword>
<proteinExistence type="inferred from homology"/>
<comment type="caution">
    <text evidence="15">The sequence shown here is derived from an EMBL/GenBank/DDBJ whole genome shotgun (WGS) entry which is preliminary data.</text>
</comment>
<keyword evidence="6 13" id="KW-0479">Metal-binding</keyword>
<evidence type="ECO:0000256" key="8">
    <source>
        <dbReference type="ARBA" id="ARBA00022833"/>
    </source>
</evidence>
<protein>
    <recommendedName>
        <fullName evidence="13">Cysteine--tRNA ligase</fullName>
        <ecNumber evidence="13">6.1.1.16</ecNumber>
    </recommendedName>
    <alternativeName>
        <fullName evidence="13">Cysteinyl-tRNA synthetase</fullName>
        <shortName evidence="13">CysRS</shortName>
    </alternativeName>
</protein>
<dbReference type="InterPro" id="IPR024909">
    <property type="entry name" value="Cys-tRNA/MSH_ligase"/>
</dbReference>
<evidence type="ECO:0000256" key="2">
    <source>
        <dbReference type="ARBA" id="ARBA00005594"/>
    </source>
</evidence>
<dbReference type="SUPFAM" id="SSF52374">
    <property type="entry name" value="Nucleotidylyl transferase"/>
    <property type="match status" value="1"/>
</dbReference>
<feature type="short sequence motif" description="'KMSKS' region" evidence="13">
    <location>
        <begin position="274"/>
        <end position="278"/>
    </location>
</feature>
<dbReference type="CDD" id="cd00672">
    <property type="entry name" value="CysRS_core"/>
    <property type="match status" value="1"/>
</dbReference>
<comment type="subcellular location">
    <subcellularLocation>
        <location evidence="1 13">Cytoplasm</location>
    </subcellularLocation>
</comment>
<evidence type="ECO:0000256" key="13">
    <source>
        <dbReference type="HAMAP-Rule" id="MF_00041"/>
    </source>
</evidence>
<evidence type="ECO:0000256" key="1">
    <source>
        <dbReference type="ARBA" id="ARBA00004496"/>
    </source>
</evidence>
<dbReference type="AlphaFoldDB" id="A0A2I1IN44"/>
<dbReference type="Pfam" id="PF23493">
    <property type="entry name" value="CysS_C"/>
    <property type="match status" value="1"/>
</dbReference>
<dbReference type="InterPro" id="IPR009080">
    <property type="entry name" value="tRNAsynth_Ia_anticodon-bd"/>
</dbReference>
<dbReference type="InterPro" id="IPR015273">
    <property type="entry name" value="Cys-tRNA-synt_Ia_DALR"/>
</dbReference>
<feature type="binding site" evidence="13">
    <location>
        <position position="29"/>
    </location>
    <ligand>
        <name>Zn(2+)</name>
        <dbReference type="ChEBI" id="CHEBI:29105"/>
    </ligand>
</feature>
<comment type="subunit">
    <text evidence="3 13">Monomer.</text>
</comment>
<dbReference type="Gene3D" id="3.40.50.620">
    <property type="entry name" value="HUPs"/>
    <property type="match status" value="1"/>
</dbReference>
<evidence type="ECO:0000256" key="4">
    <source>
        <dbReference type="ARBA" id="ARBA00022490"/>
    </source>
</evidence>
<reference evidence="15 16" key="1">
    <citation type="submission" date="2017-12" db="EMBL/GenBank/DDBJ databases">
        <title>Phylogenetic diversity of female urinary microbiome.</title>
        <authorList>
            <person name="Thomas-White K."/>
            <person name="Wolfe A.J."/>
        </authorList>
    </citation>
    <scope>NUCLEOTIDE SEQUENCE [LARGE SCALE GENOMIC DNA]</scope>
    <source>
        <strain evidence="15 16">UMB0402</strain>
    </source>
</reference>
<evidence type="ECO:0000256" key="3">
    <source>
        <dbReference type="ARBA" id="ARBA00011245"/>
    </source>
</evidence>
<evidence type="ECO:0000313" key="16">
    <source>
        <dbReference type="Proteomes" id="UP000235122"/>
    </source>
</evidence>
<dbReference type="RefSeq" id="WP_024331970.1">
    <property type="nucleotide sequence ID" value="NZ_JASOXK010000007.1"/>
</dbReference>
<evidence type="ECO:0000256" key="5">
    <source>
        <dbReference type="ARBA" id="ARBA00022598"/>
    </source>
</evidence>
<dbReference type="EMBL" id="PKKO01000003">
    <property type="protein sequence ID" value="PKY72512.1"/>
    <property type="molecule type" value="Genomic_DNA"/>
</dbReference>
<evidence type="ECO:0000313" key="15">
    <source>
        <dbReference type="EMBL" id="PKY72512.1"/>
    </source>
</evidence>
<feature type="binding site" evidence="13">
    <location>
        <position position="277"/>
    </location>
    <ligand>
        <name>ATP</name>
        <dbReference type="ChEBI" id="CHEBI:30616"/>
    </ligand>
</feature>
<dbReference type="Proteomes" id="UP000235122">
    <property type="component" value="Unassembled WGS sequence"/>
</dbReference>
<dbReference type="GO" id="GO:0004817">
    <property type="term" value="F:cysteine-tRNA ligase activity"/>
    <property type="evidence" value="ECO:0007669"/>
    <property type="project" value="UniProtKB-UniRule"/>
</dbReference>
<keyword evidence="5 13" id="KW-0436">Ligase</keyword>
<evidence type="ECO:0000256" key="11">
    <source>
        <dbReference type="ARBA" id="ARBA00023146"/>
    </source>
</evidence>
<evidence type="ECO:0000256" key="9">
    <source>
        <dbReference type="ARBA" id="ARBA00022840"/>
    </source>
</evidence>
<dbReference type="PANTHER" id="PTHR10890:SF30">
    <property type="entry name" value="CYSTEINE--TRNA LIGASE"/>
    <property type="match status" value="1"/>
</dbReference>
<comment type="similarity">
    <text evidence="2 13">Belongs to the class-I aminoacyl-tRNA synthetase family.</text>
</comment>
<dbReference type="Pfam" id="PF09190">
    <property type="entry name" value="DALR_2"/>
    <property type="match status" value="1"/>
</dbReference>
<evidence type="ECO:0000256" key="6">
    <source>
        <dbReference type="ARBA" id="ARBA00022723"/>
    </source>
</evidence>
<dbReference type="STRING" id="33007.HMPREF3198_01133"/>
<keyword evidence="9 13" id="KW-0067">ATP-binding</keyword>
<feature type="binding site" evidence="13">
    <location>
        <position position="243"/>
    </location>
    <ligand>
        <name>Zn(2+)</name>
        <dbReference type="ChEBI" id="CHEBI:29105"/>
    </ligand>
</feature>
<name>A0A2I1IN44_9ACTO</name>
<feature type="binding site" evidence="13">
    <location>
        <position position="247"/>
    </location>
    <ligand>
        <name>Zn(2+)</name>
        <dbReference type="ChEBI" id="CHEBI:29105"/>
    </ligand>
</feature>
<evidence type="ECO:0000256" key="7">
    <source>
        <dbReference type="ARBA" id="ARBA00022741"/>
    </source>
</evidence>
<dbReference type="GO" id="GO:0006423">
    <property type="term" value="P:cysteinyl-tRNA aminoacylation"/>
    <property type="evidence" value="ECO:0007669"/>
    <property type="project" value="UniProtKB-UniRule"/>
</dbReference>
<dbReference type="Pfam" id="PF01406">
    <property type="entry name" value="tRNA-synt_1e"/>
    <property type="match status" value="1"/>
</dbReference>
<comment type="catalytic activity">
    <reaction evidence="12 13">
        <text>tRNA(Cys) + L-cysteine + ATP = L-cysteinyl-tRNA(Cys) + AMP + diphosphate</text>
        <dbReference type="Rhea" id="RHEA:17773"/>
        <dbReference type="Rhea" id="RHEA-COMP:9661"/>
        <dbReference type="Rhea" id="RHEA-COMP:9679"/>
        <dbReference type="ChEBI" id="CHEBI:30616"/>
        <dbReference type="ChEBI" id="CHEBI:33019"/>
        <dbReference type="ChEBI" id="CHEBI:35235"/>
        <dbReference type="ChEBI" id="CHEBI:78442"/>
        <dbReference type="ChEBI" id="CHEBI:78517"/>
        <dbReference type="ChEBI" id="CHEBI:456215"/>
        <dbReference type="EC" id="6.1.1.16"/>
    </reaction>
</comment>
<dbReference type="SMART" id="SM00840">
    <property type="entry name" value="DALR_2"/>
    <property type="match status" value="1"/>
</dbReference>
<dbReference type="HAMAP" id="MF_00041">
    <property type="entry name" value="Cys_tRNA_synth"/>
    <property type="match status" value="1"/>
</dbReference>
<comment type="cofactor">
    <cofactor evidence="13">
        <name>Zn(2+)</name>
        <dbReference type="ChEBI" id="CHEBI:29105"/>
    </cofactor>
    <text evidence="13">Binds 1 zinc ion per subunit.</text>
</comment>
<gene>
    <name evidence="13" type="primary">cysS</name>
    <name evidence="15" type="ORF">CYJ19_06635</name>
</gene>
<dbReference type="GO" id="GO:0005524">
    <property type="term" value="F:ATP binding"/>
    <property type="evidence" value="ECO:0007669"/>
    <property type="project" value="UniProtKB-UniRule"/>
</dbReference>
<dbReference type="NCBIfam" id="TIGR00435">
    <property type="entry name" value="cysS"/>
    <property type="match status" value="1"/>
</dbReference>
<organism evidence="15 16">
    <name type="scientific">Winkia neuii</name>
    <dbReference type="NCBI Taxonomy" id="33007"/>
    <lineage>
        <taxon>Bacteria</taxon>
        <taxon>Bacillati</taxon>
        <taxon>Actinomycetota</taxon>
        <taxon>Actinomycetes</taxon>
        <taxon>Actinomycetales</taxon>
        <taxon>Actinomycetaceae</taxon>
        <taxon>Winkia</taxon>
    </lineage>
</organism>
<feature type="short sequence motif" description="'HIGH' region" evidence="13">
    <location>
        <begin position="31"/>
        <end position="41"/>
    </location>
</feature>
<keyword evidence="11 13" id="KW-0030">Aminoacyl-tRNA synthetase</keyword>
<sequence length="498" mass="55244">MTLKLHDSKTRKTTPFEPVNPGQVCIYVCGATVQGSPHIGHMRSALAFDVAVRWFLRSGYKVTYVRNVTDIDDKILTKSQEEGQPWWAHAYKYEQEFAKAYRDLGTLTPTYEPHATAHIPDQIALVQRLIDAGHAYSDGHGSVYFDVHSLKDYGSLTHQRLEDLSTTEDESQIDQEVEAGKRDPRDFALWKAAKDSEPETAKWDSPWGKGRPGWHLECSAMSRRYLGDEFDIHAGGIDLRFPHHENEQAQSHGAGYGFARRWMHNAWVTIKGEKMSKSLGNSLIVQNILEQYPAVLVRFTLGTVHYRSTVEYSEESLQAADAVWQKLAGFVARAQKALGGDVLEGVEAPSGDQVWRHWYKPESSSAKLQSIPVTDAFAQALDDDLNVAGALAAVHEQVREGNAALQNGDKERLRQIVLSVRAMLDTLGLDPAGDQWGGAQAEDSQQGALDALVQELISQRAKARAEKDWASADAIRDQLKAAGIVVEDGADGAHWHLA</sequence>
<evidence type="ECO:0000259" key="14">
    <source>
        <dbReference type="SMART" id="SM00840"/>
    </source>
</evidence>
<dbReference type="InterPro" id="IPR014729">
    <property type="entry name" value="Rossmann-like_a/b/a_fold"/>
</dbReference>
<dbReference type="InterPro" id="IPR032678">
    <property type="entry name" value="tRNA-synt_1_cat_dom"/>
</dbReference>
<keyword evidence="16" id="KW-1185">Reference proteome</keyword>
<evidence type="ECO:0000256" key="12">
    <source>
        <dbReference type="ARBA" id="ARBA00047398"/>
    </source>
</evidence>
<dbReference type="InterPro" id="IPR056411">
    <property type="entry name" value="CysS_C"/>
</dbReference>
<dbReference type="GeneID" id="35866644"/>
<dbReference type="Gene3D" id="1.20.120.1910">
    <property type="entry name" value="Cysteine-tRNA ligase, C-terminal anti-codon recognition domain"/>
    <property type="match status" value="1"/>
</dbReference>
<feature type="domain" description="Cysteinyl-tRNA synthetase class Ia DALR" evidence="14">
    <location>
        <begin position="376"/>
        <end position="437"/>
    </location>
</feature>
<keyword evidence="8 13" id="KW-0862">Zinc</keyword>
<dbReference type="FunFam" id="3.40.50.620:FF:000068">
    <property type="entry name" value="Cysteine--tRNA ligase"/>
    <property type="match status" value="1"/>
</dbReference>